<dbReference type="Pfam" id="PF00400">
    <property type="entry name" value="WD40"/>
    <property type="match status" value="3"/>
</dbReference>
<evidence type="ECO:0000256" key="5">
    <source>
        <dbReference type="ARBA" id="ARBA00022737"/>
    </source>
</evidence>
<feature type="region of interest" description="Disordered" evidence="8">
    <location>
        <begin position="1244"/>
        <end position="1267"/>
    </location>
</feature>
<keyword evidence="5" id="KW-0677">Repeat</keyword>
<feature type="region of interest" description="Disordered" evidence="8">
    <location>
        <begin position="1393"/>
        <end position="1462"/>
    </location>
</feature>
<evidence type="ECO:0000313" key="9">
    <source>
        <dbReference type="EMBL" id="KFG40910.1"/>
    </source>
</evidence>
<feature type="compositionally biased region" description="Basic and acidic residues" evidence="8">
    <location>
        <begin position="1248"/>
        <end position="1267"/>
    </location>
</feature>
<keyword evidence="4" id="KW-0819">tRNA processing</keyword>
<comment type="caution">
    <text evidence="9">The sequence shown here is derived from an EMBL/GenBank/DDBJ whole genome shotgun (WGS) entry which is preliminary data.</text>
</comment>
<feature type="compositionally biased region" description="Low complexity" evidence="8">
    <location>
        <begin position="968"/>
        <end position="977"/>
    </location>
</feature>
<feature type="region of interest" description="Disordered" evidence="8">
    <location>
        <begin position="378"/>
        <end position="431"/>
    </location>
</feature>
<dbReference type="EMBL" id="AEYI02001151">
    <property type="protein sequence ID" value="KFG40910.1"/>
    <property type="molecule type" value="Genomic_DNA"/>
</dbReference>
<feature type="compositionally biased region" description="Basic and acidic residues" evidence="8">
    <location>
        <begin position="718"/>
        <end position="730"/>
    </location>
</feature>
<feature type="region of interest" description="Disordered" evidence="8">
    <location>
        <begin position="1540"/>
        <end position="1578"/>
    </location>
</feature>
<feature type="repeat" description="WD" evidence="7">
    <location>
        <begin position="671"/>
        <end position="694"/>
    </location>
</feature>
<evidence type="ECO:0000256" key="3">
    <source>
        <dbReference type="ARBA" id="ARBA00022574"/>
    </source>
</evidence>
<dbReference type="VEuPathDB" id="ToxoDB:TGP89_310410"/>
<feature type="compositionally biased region" description="Basic and acidic residues" evidence="8">
    <location>
        <begin position="1560"/>
        <end position="1573"/>
    </location>
</feature>
<keyword evidence="2" id="KW-0963">Cytoplasm</keyword>
<dbReference type="SMART" id="SM00320">
    <property type="entry name" value="WD40"/>
    <property type="match status" value="8"/>
</dbReference>
<feature type="compositionally biased region" description="Basic and acidic residues" evidence="8">
    <location>
        <begin position="379"/>
        <end position="390"/>
    </location>
</feature>
<evidence type="ECO:0000256" key="1">
    <source>
        <dbReference type="ARBA" id="ARBA00004496"/>
    </source>
</evidence>
<comment type="subcellular location">
    <subcellularLocation>
        <location evidence="1">Cytoplasm</location>
    </subcellularLocation>
</comment>
<dbReference type="PROSITE" id="PS50294">
    <property type="entry name" value="WD_REPEATS_REGION"/>
    <property type="match status" value="1"/>
</dbReference>
<feature type="compositionally biased region" description="Basic and acidic residues" evidence="8">
    <location>
        <begin position="155"/>
        <end position="175"/>
    </location>
</feature>
<dbReference type="PROSITE" id="PS50082">
    <property type="entry name" value="WD_REPEATS_2"/>
    <property type="match status" value="2"/>
</dbReference>
<keyword evidence="3 7" id="KW-0853">WD repeat</keyword>
<reference evidence="9 10" key="1">
    <citation type="submission" date="2014-03" db="EMBL/GenBank/DDBJ databases">
        <authorList>
            <person name="Sibley D."/>
            <person name="Venepally P."/>
            <person name="Karamycheva S."/>
            <person name="Hadjithomas M."/>
            <person name="Khan A."/>
            <person name="Brunk B."/>
            <person name="Roos D."/>
            <person name="Caler E."/>
            <person name="Lorenzi H."/>
        </authorList>
    </citation>
    <scope>NUCLEOTIDE SEQUENCE [LARGE SCALE GENOMIC DNA]</scope>
    <source>
        <strain evidence="10">p89</strain>
    </source>
</reference>
<dbReference type="OrthoDB" id="348564at2759"/>
<gene>
    <name evidence="9" type="ORF">TGP89_310410</name>
</gene>
<dbReference type="InterPro" id="IPR001680">
    <property type="entry name" value="WD40_rpt"/>
</dbReference>
<dbReference type="GO" id="GO:0030488">
    <property type="term" value="P:tRNA methylation"/>
    <property type="evidence" value="ECO:0007669"/>
    <property type="project" value="TreeGrafter"/>
</dbReference>
<dbReference type="SUPFAM" id="SSF50978">
    <property type="entry name" value="WD40 repeat-like"/>
    <property type="match status" value="2"/>
</dbReference>
<dbReference type="PANTHER" id="PTHR14344:SF3">
    <property type="entry name" value="WD REPEAT-CONTAINING PROTEIN 6"/>
    <property type="match status" value="1"/>
</dbReference>
<feature type="region of interest" description="Disordered" evidence="8">
    <location>
        <begin position="956"/>
        <end position="996"/>
    </location>
</feature>
<dbReference type="GO" id="GO:0005737">
    <property type="term" value="C:cytoplasm"/>
    <property type="evidence" value="ECO:0007669"/>
    <property type="project" value="UniProtKB-SubCell"/>
</dbReference>
<sequence length="2083" mass="223174">MLSRLCSTNSAKAVAFLYGDQLLCAGVGSELRVYSCSSFSSDIVPGDHGAVSDSDKGNAEAAVAEEDAETRQDRATKQPSGKAGRPSERSDSKIPASPCGPPRPFNFPSGLLVSAPFSSATHILGLSASSTYIAAYGLGHLVLYQLQWIEGSPETVDRRDGEETRTRASVPEDSRFSPCEKAQESCSETSGAGVNSKAARNGLLPHGPHVRAQLSQPFRYASRHWILDVRILQNSAARVERNGEVDVNKTSERQTPPAVAPFLLVGTALGRVDLLDSGASTLLASWTCTDRSLLYSLAVHIPLAQWSSGNRPAAPENKYALADDAADGRFPPDTRGTHFAATQSCTSITVASGTVYSSILLWNLVFPQSQESRCFRVAPRGEEPEAEVSRPPESSDSGHSPAGRSESGKPCVNGGGSPDPSMQSICNTDGQSSQVPLSDFCGASTNRDSPRSVAPRQVLRGHRGVIFKVCFYLDGLLLCSASDDREVRLWWKSSVLKADGEMQTNAGKGEGRDKAEKRNEEVSGADKGRALPSGLESLRQKSAAAPGSVCVLESKCTESGYACVATLKGHRSRVWDIALLDVSSGRSFAFPGTDPQGISGAGLPVHVSSDRLFEEAQRRYFIVSAGEDSSCRIWSLRGEFLYSLLGHAGRGVRAVCTPEQPTAPVSRRVPLIASGGEDGDVKLWSLEDSPTFGEVLESHCKRLGQPASGLAMNSSESGTERETERGERGDNVSCQSSGAGRRTVVWNCRDHSGPNDFVREVRLLDTDSALVATNFGCVFFLSLSRGLRHCWGQKGSGVRFSSLSHSGDSSQIDKASPPLGRENEGDCVAASFLLVKVPAVLTCLRVLDGLVTAGCADGTVVGFVFCPRTLNATESSRDPEREANREMEPALEPPKRWSCFQRARVGNLFQIALPASHNDVCALQSPGLLGGLHAAARSTFSTKSFWSEVRDHRNAYGKTGTPATDLRSTSVTGTTHSGSGGARVSHANGTATDFGEPHDLGDTPTQHPVENIVVATDHTGVVSLWAVSTGRGKKQPDAVSTLSEERQFPDRIDGAFQRSDEDTPRAADALHRLHAEPVVEWVASAQLPHAGRSKTDASRCFSCLGLLCVEQATSRLPEATGSGADGAAGENTHGSHELSILIVLGDEGGSLHVVQAVVPERTSAWMGGELQAEPHRSERSLERHRRATWAWSEARSRLAHSLKGVHKGKKVWDVVAQGHFLLSCGGDGTILLLRVTKQKSDGVTLSRSRADRLGQDGEVDQRGSEDKNEPCFPFAVTLCPVSCVRVPQLTLMYSLVPTETAPLWWSENDGGQSEGVAGSPGGDVGPLRHNWLCAFRTADFVLFDLRTSMELMRVRCGNSRRPLDFHREHAQQYTFTSAMKHLLYFHVHGRAASPSTAKMPSFGVGDPTTEAKCNKPAPCAVAEDGRTSGETTRERRNQSDTSAPRELPEGSSRSAASSDDLSAHAATLPSLLEDTRRSASFNPGFHGREVWSVCWLDEETLATGGEDNSVKIISIVDAEVSRHLADSNPRDHTRQLGHLATANPTRTDGGNVTKKIRGSFPDRTDQKQLDSDSPRSLGGTQLLCTSSATPSKWHFQVIQTGVHHTAAVRSVRLLGSLPSKSRFLESQTVPQMLVSVGARNIVNLFFVSPPAPRSSAPGGVSATLSQKNNPLRISHALSARLSNRGQGTEVRLNGVDGFVERDCLSKPSEREKGEVDTSEFRDGTESLTVHMWTAASSAEVAYVEATLVLTRSQEFGQLAHGDRSRNSRLEKRASCPLEGAALCVRVVCLDTHANDAGGCSFASSQTEFGSEEPSRTNTHGVLVLVGMTTGEIAVFLGDTSAAVPRLERLGTLHAHQCGVNDLEVAETQNALGTKVESGASVATPAGLGSSALAESEMESPCYCVASCGDDQSVTVQFICVEHKENNASLSLRLISACRVENAHASSARSCSLLFPLLFTVGWDRWVQVWTIRPGVASGGCDGNENSSSRLVKGAEPIQRSCATRKPSLTAQRLNARSRECQQRRYWGESTTIDETQIFSVERVDAIKTSVADAAHLDGKPVPGGVRVCVVGSSGGIECFQFRE</sequence>
<evidence type="ECO:0000256" key="8">
    <source>
        <dbReference type="SAM" id="MobiDB-lite"/>
    </source>
</evidence>
<feature type="region of interest" description="Disordered" evidence="8">
    <location>
        <begin position="47"/>
        <end position="101"/>
    </location>
</feature>
<comment type="similarity">
    <text evidence="6">Belongs to the WD repeat WDR6 family.</text>
</comment>
<feature type="compositionally biased region" description="Polar residues" evidence="8">
    <location>
        <begin position="420"/>
        <end position="431"/>
    </location>
</feature>
<name>A0A086K942_TOXGO</name>
<organism evidence="9 10">
    <name type="scientific">Toxoplasma gondii p89</name>
    <dbReference type="NCBI Taxonomy" id="943119"/>
    <lineage>
        <taxon>Eukaryota</taxon>
        <taxon>Sar</taxon>
        <taxon>Alveolata</taxon>
        <taxon>Apicomplexa</taxon>
        <taxon>Conoidasida</taxon>
        <taxon>Coccidia</taxon>
        <taxon>Eucoccidiorida</taxon>
        <taxon>Eimeriorina</taxon>
        <taxon>Sarcocystidae</taxon>
        <taxon>Toxoplasma</taxon>
    </lineage>
</organism>
<dbReference type="InterPro" id="IPR036322">
    <property type="entry name" value="WD40_repeat_dom_sf"/>
</dbReference>
<feature type="region of interest" description="Disordered" evidence="8">
    <location>
        <begin position="502"/>
        <end position="532"/>
    </location>
</feature>
<dbReference type="InterPro" id="IPR015943">
    <property type="entry name" value="WD40/YVTN_repeat-like_dom_sf"/>
</dbReference>
<dbReference type="Proteomes" id="UP000028828">
    <property type="component" value="Unassembled WGS sequence"/>
</dbReference>
<feature type="compositionally biased region" description="Low complexity" evidence="8">
    <location>
        <begin position="1451"/>
        <end position="1462"/>
    </location>
</feature>
<accession>A0A086K942</accession>
<feature type="compositionally biased region" description="Basic and acidic residues" evidence="8">
    <location>
        <begin position="509"/>
        <end position="529"/>
    </location>
</feature>
<evidence type="ECO:0000256" key="4">
    <source>
        <dbReference type="ARBA" id="ARBA00022694"/>
    </source>
</evidence>
<evidence type="ECO:0000313" key="10">
    <source>
        <dbReference type="Proteomes" id="UP000028828"/>
    </source>
</evidence>
<dbReference type="Gene3D" id="2.130.10.10">
    <property type="entry name" value="YVTN repeat-like/Quinoprotein amine dehydrogenase"/>
    <property type="match status" value="1"/>
</dbReference>
<feature type="region of interest" description="Disordered" evidence="8">
    <location>
        <begin position="705"/>
        <end position="737"/>
    </location>
</feature>
<protein>
    <submittedName>
        <fullName evidence="9">WD domain, G-beta repeat-containing protein</fullName>
    </submittedName>
</protein>
<feature type="compositionally biased region" description="Basic and acidic residues" evidence="8">
    <location>
        <begin position="1423"/>
        <end position="1438"/>
    </location>
</feature>
<proteinExistence type="inferred from homology"/>
<feature type="region of interest" description="Disordered" evidence="8">
    <location>
        <begin position="154"/>
        <end position="181"/>
    </location>
</feature>
<evidence type="ECO:0000256" key="6">
    <source>
        <dbReference type="ARBA" id="ARBA00038255"/>
    </source>
</evidence>
<feature type="repeat" description="WD" evidence="7">
    <location>
        <begin position="459"/>
        <end position="490"/>
    </location>
</feature>
<dbReference type="PANTHER" id="PTHR14344">
    <property type="entry name" value="WD REPEAT PROTEIN"/>
    <property type="match status" value="1"/>
</dbReference>
<evidence type="ECO:0000256" key="7">
    <source>
        <dbReference type="PROSITE-ProRule" id="PRU00221"/>
    </source>
</evidence>
<evidence type="ECO:0000256" key="2">
    <source>
        <dbReference type="ARBA" id="ARBA00022490"/>
    </source>
</evidence>
<dbReference type="InterPro" id="IPR051973">
    <property type="entry name" value="tRNA_Anticodon_Mtase-Reg"/>
</dbReference>